<dbReference type="AlphaFoldDB" id="A0A517YHB3"/>
<name>A0A517YHB3_9BACT</name>
<dbReference type="KEGG" id="aagg:ETAA8_47410"/>
<keyword evidence="2" id="KW-1185">Reference proteome</keyword>
<sequence>MVIQLTPQLQATLAEEASKLGVTPEQLAIAALQERFPAKTSLVLAPNVQWMEPQDEWERRLFSIGKDLGFSPPRDWLTSENYYE</sequence>
<evidence type="ECO:0000313" key="2">
    <source>
        <dbReference type="Proteomes" id="UP000315017"/>
    </source>
</evidence>
<dbReference type="RefSeq" id="WP_145093720.1">
    <property type="nucleotide sequence ID" value="NZ_CP036274.1"/>
</dbReference>
<gene>
    <name evidence="1" type="ORF">ETAA8_47410</name>
</gene>
<evidence type="ECO:0000313" key="1">
    <source>
        <dbReference type="EMBL" id="QDU29626.1"/>
    </source>
</evidence>
<dbReference type="Proteomes" id="UP000315017">
    <property type="component" value="Chromosome"/>
</dbReference>
<proteinExistence type="predicted"/>
<protein>
    <submittedName>
        <fullName evidence="1">Uncharacterized protein</fullName>
    </submittedName>
</protein>
<dbReference type="EMBL" id="CP036274">
    <property type="protein sequence ID" value="QDU29626.1"/>
    <property type="molecule type" value="Genomic_DNA"/>
</dbReference>
<reference evidence="1 2" key="1">
    <citation type="submission" date="2019-02" db="EMBL/GenBank/DDBJ databases">
        <title>Deep-cultivation of Planctomycetes and their phenomic and genomic characterization uncovers novel biology.</title>
        <authorList>
            <person name="Wiegand S."/>
            <person name="Jogler M."/>
            <person name="Boedeker C."/>
            <person name="Pinto D."/>
            <person name="Vollmers J."/>
            <person name="Rivas-Marin E."/>
            <person name="Kohn T."/>
            <person name="Peeters S.H."/>
            <person name="Heuer A."/>
            <person name="Rast P."/>
            <person name="Oberbeckmann S."/>
            <person name="Bunk B."/>
            <person name="Jeske O."/>
            <person name="Meyerdierks A."/>
            <person name="Storesund J.E."/>
            <person name="Kallscheuer N."/>
            <person name="Luecker S."/>
            <person name="Lage O.M."/>
            <person name="Pohl T."/>
            <person name="Merkel B.J."/>
            <person name="Hornburger P."/>
            <person name="Mueller R.-W."/>
            <person name="Bruemmer F."/>
            <person name="Labrenz M."/>
            <person name="Spormann A.M."/>
            <person name="Op den Camp H."/>
            <person name="Overmann J."/>
            <person name="Amann R."/>
            <person name="Jetten M.S.M."/>
            <person name="Mascher T."/>
            <person name="Medema M.H."/>
            <person name="Devos D.P."/>
            <person name="Kaster A.-K."/>
            <person name="Ovreas L."/>
            <person name="Rohde M."/>
            <person name="Galperin M.Y."/>
            <person name="Jogler C."/>
        </authorList>
    </citation>
    <scope>NUCLEOTIDE SEQUENCE [LARGE SCALE GENOMIC DNA]</scope>
    <source>
        <strain evidence="1 2">ETA_A8</strain>
    </source>
</reference>
<dbReference type="OrthoDB" id="9803151at2"/>
<accession>A0A517YHB3</accession>
<organism evidence="1 2">
    <name type="scientific">Anatilimnocola aggregata</name>
    <dbReference type="NCBI Taxonomy" id="2528021"/>
    <lineage>
        <taxon>Bacteria</taxon>
        <taxon>Pseudomonadati</taxon>
        <taxon>Planctomycetota</taxon>
        <taxon>Planctomycetia</taxon>
        <taxon>Pirellulales</taxon>
        <taxon>Pirellulaceae</taxon>
        <taxon>Anatilimnocola</taxon>
    </lineage>
</organism>